<dbReference type="InterPro" id="IPR041373">
    <property type="entry name" value="RT_RNaseH"/>
</dbReference>
<evidence type="ECO:0000256" key="6">
    <source>
        <dbReference type="ARBA" id="ARBA00022759"/>
    </source>
</evidence>
<dbReference type="GO" id="GO:0006508">
    <property type="term" value="P:proteolysis"/>
    <property type="evidence" value="ECO:0007669"/>
    <property type="project" value="UniProtKB-KW"/>
</dbReference>
<dbReference type="GO" id="GO:0003964">
    <property type="term" value="F:RNA-directed DNA polymerase activity"/>
    <property type="evidence" value="ECO:0007669"/>
    <property type="project" value="UniProtKB-KW"/>
</dbReference>
<dbReference type="InterPro" id="IPR051320">
    <property type="entry name" value="Viral_Replic_Matur_Polypro"/>
</dbReference>
<dbReference type="Pfam" id="PF17917">
    <property type="entry name" value="RT_RNaseH"/>
    <property type="match status" value="1"/>
</dbReference>
<reference evidence="10" key="1">
    <citation type="submission" date="2020-06" db="EMBL/GenBank/DDBJ databases">
        <authorList>
            <person name="Li T."/>
            <person name="Hu X."/>
            <person name="Zhang T."/>
            <person name="Song X."/>
            <person name="Zhang H."/>
            <person name="Dai N."/>
            <person name="Sheng W."/>
            <person name="Hou X."/>
            <person name="Wei L."/>
        </authorList>
    </citation>
    <scope>NUCLEOTIDE SEQUENCE</scope>
    <source>
        <strain evidence="10">G02</strain>
        <tissue evidence="10">Leaf</tissue>
    </source>
</reference>
<dbReference type="EMBL" id="JACGWJ010000027">
    <property type="protein sequence ID" value="KAL0309337.1"/>
    <property type="molecule type" value="Genomic_DNA"/>
</dbReference>
<reference evidence="10" key="2">
    <citation type="journal article" date="2024" name="Plant">
        <title>Genomic evolution and insights into agronomic trait innovations of Sesamum species.</title>
        <authorList>
            <person name="Miao H."/>
            <person name="Wang L."/>
            <person name="Qu L."/>
            <person name="Liu H."/>
            <person name="Sun Y."/>
            <person name="Le M."/>
            <person name="Wang Q."/>
            <person name="Wei S."/>
            <person name="Zheng Y."/>
            <person name="Lin W."/>
            <person name="Duan Y."/>
            <person name="Cao H."/>
            <person name="Xiong S."/>
            <person name="Wang X."/>
            <person name="Wei L."/>
            <person name="Li C."/>
            <person name="Ma Q."/>
            <person name="Ju M."/>
            <person name="Zhao R."/>
            <person name="Li G."/>
            <person name="Mu C."/>
            <person name="Tian Q."/>
            <person name="Mei H."/>
            <person name="Zhang T."/>
            <person name="Gao T."/>
            <person name="Zhang H."/>
        </authorList>
    </citation>
    <scope>NUCLEOTIDE SEQUENCE</scope>
    <source>
        <strain evidence="10">G02</strain>
    </source>
</reference>
<evidence type="ECO:0000256" key="2">
    <source>
        <dbReference type="ARBA" id="ARBA00022679"/>
    </source>
</evidence>
<keyword evidence="2" id="KW-0808">Transferase</keyword>
<evidence type="ECO:0000256" key="3">
    <source>
        <dbReference type="ARBA" id="ARBA00022695"/>
    </source>
</evidence>
<feature type="domain" description="Reverse transcriptase RNase H-like" evidence="9">
    <location>
        <begin position="29"/>
        <end position="122"/>
    </location>
</feature>
<keyword evidence="1" id="KW-0645">Protease</keyword>
<evidence type="ECO:0000313" key="10">
    <source>
        <dbReference type="EMBL" id="KAL0309337.1"/>
    </source>
</evidence>
<keyword evidence="8" id="KW-0695">RNA-directed DNA polymerase</keyword>
<dbReference type="GO" id="GO:0004519">
    <property type="term" value="F:endonuclease activity"/>
    <property type="evidence" value="ECO:0007669"/>
    <property type="project" value="UniProtKB-KW"/>
</dbReference>
<keyword evidence="6" id="KW-0255">Endonuclease</keyword>
<accession>A0AAW2KTX5</accession>
<dbReference type="AlphaFoldDB" id="A0AAW2KTX5"/>
<organism evidence="10">
    <name type="scientific">Sesamum radiatum</name>
    <name type="common">Black benniseed</name>
    <dbReference type="NCBI Taxonomy" id="300843"/>
    <lineage>
        <taxon>Eukaryota</taxon>
        <taxon>Viridiplantae</taxon>
        <taxon>Streptophyta</taxon>
        <taxon>Embryophyta</taxon>
        <taxon>Tracheophyta</taxon>
        <taxon>Spermatophyta</taxon>
        <taxon>Magnoliopsida</taxon>
        <taxon>eudicotyledons</taxon>
        <taxon>Gunneridae</taxon>
        <taxon>Pentapetalae</taxon>
        <taxon>asterids</taxon>
        <taxon>lamiids</taxon>
        <taxon>Lamiales</taxon>
        <taxon>Pedaliaceae</taxon>
        <taxon>Sesamum</taxon>
    </lineage>
</organism>
<evidence type="ECO:0000256" key="7">
    <source>
        <dbReference type="ARBA" id="ARBA00022801"/>
    </source>
</evidence>
<keyword evidence="4" id="KW-0540">Nuclease</keyword>
<protein>
    <recommendedName>
        <fullName evidence="9">Reverse transcriptase RNase H-like domain-containing protein</fullName>
    </recommendedName>
</protein>
<keyword evidence="5" id="KW-0064">Aspartyl protease</keyword>
<sequence>MGKFILKGVRELKQVCSSNLPKLAIPKDENELVVYTDANDYHWEAVLMKKTATREEPCRYTGGLFSEQQAQVWHINEKEFFVVWKAFKKWPLFLLAKEFTLKVDNTNVKAFLKHKLDSKIEKIVIRTSLLASTSLWNDLKEPIQKESPSRMTRELREHDPKHTFTVQGSKPVALDSSTNYTKPSPDSQGVKTFESTQHLWGKWSHPAFHIKLQRSDMIAFNKIKAASGEAPLVSAVKEDDISTRRAWGLLVYLTEIDMSSIHLRSFQTNEWIIPVKFHDGKNH</sequence>
<dbReference type="InterPro" id="IPR043502">
    <property type="entry name" value="DNA/RNA_pol_sf"/>
</dbReference>
<gene>
    <name evidence="10" type="ORF">Sradi_5876000</name>
</gene>
<dbReference type="SUPFAM" id="SSF56672">
    <property type="entry name" value="DNA/RNA polymerases"/>
    <property type="match status" value="1"/>
</dbReference>
<evidence type="ECO:0000256" key="1">
    <source>
        <dbReference type="ARBA" id="ARBA00022670"/>
    </source>
</evidence>
<evidence type="ECO:0000256" key="8">
    <source>
        <dbReference type="ARBA" id="ARBA00022918"/>
    </source>
</evidence>
<evidence type="ECO:0000256" key="4">
    <source>
        <dbReference type="ARBA" id="ARBA00022722"/>
    </source>
</evidence>
<keyword evidence="3" id="KW-0548">Nucleotidyltransferase</keyword>
<evidence type="ECO:0000259" key="9">
    <source>
        <dbReference type="Pfam" id="PF17917"/>
    </source>
</evidence>
<name>A0AAW2KTX5_SESRA</name>
<keyword evidence="7" id="KW-0378">Hydrolase</keyword>
<evidence type="ECO:0000256" key="5">
    <source>
        <dbReference type="ARBA" id="ARBA00022750"/>
    </source>
</evidence>
<dbReference type="GO" id="GO:0004190">
    <property type="term" value="F:aspartic-type endopeptidase activity"/>
    <property type="evidence" value="ECO:0007669"/>
    <property type="project" value="UniProtKB-KW"/>
</dbReference>
<proteinExistence type="predicted"/>
<dbReference type="PANTHER" id="PTHR33064">
    <property type="entry name" value="POL PROTEIN"/>
    <property type="match status" value="1"/>
</dbReference>
<comment type="caution">
    <text evidence="10">The sequence shown here is derived from an EMBL/GenBank/DDBJ whole genome shotgun (WGS) entry which is preliminary data.</text>
</comment>
<dbReference type="PANTHER" id="PTHR33064:SF37">
    <property type="entry name" value="RIBONUCLEASE H"/>
    <property type="match status" value="1"/>
</dbReference>